<keyword evidence="2" id="KW-1185">Reference proteome</keyword>
<evidence type="ECO:0000313" key="1">
    <source>
        <dbReference type="EMBL" id="KAJ9143528.1"/>
    </source>
</evidence>
<dbReference type="Pfam" id="PF12505">
    <property type="entry name" value="DUF3712"/>
    <property type="match status" value="1"/>
</dbReference>
<gene>
    <name evidence="1" type="ORF">NKR19_g6852</name>
</gene>
<dbReference type="InterPro" id="IPR046368">
    <property type="entry name" value="Tag1"/>
</dbReference>
<proteinExistence type="predicted"/>
<dbReference type="PANTHER" id="PTHR35895:SF1">
    <property type="entry name" value="LIPID-BINDING SERUM GLYCOPROTEIN C-TERMINAL DOMAIN-CONTAINING PROTEIN"/>
    <property type="match status" value="1"/>
</dbReference>
<reference evidence="1" key="1">
    <citation type="submission" date="2022-07" db="EMBL/GenBank/DDBJ databases">
        <title>Fungi with potential for degradation of polypropylene.</title>
        <authorList>
            <person name="Gostincar C."/>
        </authorList>
    </citation>
    <scope>NUCLEOTIDE SEQUENCE</scope>
    <source>
        <strain evidence="1">EXF-13287</strain>
    </source>
</reference>
<comment type="caution">
    <text evidence="1">The sequence shown here is derived from an EMBL/GenBank/DDBJ whole genome shotgun (WGS) entry which is preliminary data.</text>
</comment>
<dbReference type="Proteomes" id="UP001174691">
    <property type="component" value="Unassembled WGS sequence"/>
</dbReference>
<evidence type="ECO:0000313" key="2">
    <source>
        <dbReference type="Proteomes" id="UP001174691"/>
    </source>
</evidence>
<dbReference type="PANTHER" id="PTHR35895">
    <property type="entry name" value="CHROMOSOME 16, WHOLE GENOME SHOTGUN SEQUENCE"/>
    <property type="match status" value="1"/>
</dbReference>
<sequence>MDSIVQYILDKSSLEVTLIKITDATEDSFVMSIESRATGTGPVPAKLAPMEVDLVFGGACFGKLKLPEVNTSPSGCDVNINDQPISIVNLEAFRAFVKSLMQDEKLTLTLDNGKCTITAFRFLKGNCTYKKDVHIKGMNGPVIKIVNTTAEANSVVVVNPSPLHIDYRVSKFEIQTADGQTVAELKGPMVIQRGEHEITMNINRATGVSLDGAELKLVGMGTEDKAWTNDTLKFIQVPISVTDQFRSFYQ</sequence>
<dbReference type="GO" id="GO:0000329">
    <property type="term" value="C:fungal-type vacuole membrane"/>
    <property type="evidence" value="ECO:0007669"/>
    <property type="project" value="InterPro"/>
</dbReference>
<dbReference type="AlphaFoldDB" id="A0AA38RCP7"/>
<protein>
    <submittedName>
        <fullName evidence="1">Uncharacterized protein</fullName>
    </submittedName>
</protein>
<organism evidence="1 2">
    <name type="scientific">Coniochaeta hoffmannii</name>
    <dbReference type="NCBI Taxonomy" id="91930"/>
    <lineage>
        <taxon>Eukaryota</taxon>
        <taxon>Fungi</taxon>
        <taxon>Dikarya</taxon>
        <taxon>Ascomycota</taxon>
        <taxon>Pezizomycotina</taxon>
        <taxon>Sordariomycetes</taxon>
        <taxon>Sordariomycetidae</taxon>
        <taxon>Coniochaetales</taxon>
        <taxon>Coniochaetaceae</taxon>
        <taxon>Coniochaeta</taxon>
    </lineage>
</organism>
<accession>A0AA38RCP7</accession>
<dbReference type="EMBL" id="JANBVN010000111">
    <property type="protein sequence ID" value="KAJ9143528.1"/>
    <property type="molecule type" value="Genomic_DNA"/>
</dbReference>
<name>A0AA38RCP7_9PEZI</name>
<dbReference type="InterPro" id="IPR022185">
    <property type="entry name" value="DUF3712"/>
</dbReference>